<feature type="repeat" description="TPR" evidence="3">
    <location>
        <begin position="662"/>
        <end position="695"/>
    </location>
</feature>
<dbReference type="PANTHER" id="PTHR15704">
    <property type="entry name" value="SUPERKILLER 3 PROTEIN-RELATED"/>
    <property type="match status" value="1"/>
</dbReference>
<name>A0A9P7UNM1_9AGAR</name>
<dbReference type="PANTHER" id="PTHR15704:SF7">
    <property type="entry name" value="SUPERKILLER COMPLEX PROTEIN 3"/>
    <property type="match status" value="1"/>
</dbReference>
<dbReference type="InterPro" id="IPR011990">
    <property type="entry name" value="TPR-like_helical_dom_sf"/>
</dbReference>
<feature type="repeat" description="TPR" evidence="3">
    <location>
        <begin position="38"/>
        <end position="71"/>
    </location>
</feature>
<dbReference type="Proteomes" id="UP001049176">
    <property type="component" value="Chromosome 8"/>
</dbReference>
<dbReference type="PROSITE" id="PS50005">
    <property type="entry name" value="TPR"/>
    <property type="match status" value="5"/>
</dbReference>
<dbReference type="SUPFAM" id="SSF48452">
    <property type="entry name" value="TPR-like"/>
    <property type="match status" value="5"/>
</dbReference>
<dbReference type="KEGG" id="more:E1B28_012371"/>
<protein>
    <recommendedName>
        <fullName evidence="7">Superkiller protein 3</fullName>
    </recommendedName>
</protein>
<gene>
    <name evidence="5" type="ORF">E1B28_012371</name>
</gene>
<dbReference type="GeneID" id="66081446"/>
<dbReference type="Pfam" id="PF18833">
    <property type="entry name" value="TPR_22"/>
    <property type="match status" value="1"/>
</dbReference>
<evidence type="ECO:0000256" key="2">
    <source>
        <dbReference type="ARBA" id="ARBA00022803"/>
    </source>
</evidence>
<dbReference type="Gene3D" id="1.25.40.10">
    <property type="entry name" value="Tetratricopeptide repeat domain"/>
    <property type="match status" value="4"/>
</dbReference>
<feature type="repeat" description="TPR" evidence="3">
    <location>
        <begin position="696"/>
        <end position="729"/>
    </location>
</feature>
<dbReference type="GO" id="GO:0006401">
    <property type="term" value="P:RNA catabolic process"/>
    <property type="evidence" value="ECO:0007669"/>
    <property type="project" value="InterPro"/>
</dbReference>
<evidence type="ECO:0000256" key="4">
    <source>
        <dbReference type="SAM" id="Coils"/>
    </source>
</evidence>
<feature type="coiled-coil region" evidence="4">
    <location>
        <begin position="171"/>
        <end position="198"/>
    </location>
</feature>
<dbReference type="OrthoDB" id="421075at2759"/>
<keyword evidence="1" id="KW-0677">Repeat</keyword>
<evidence type="ECO:0008006" key="7">
    <source>
        <dbReference type="Google" id="ProtNLM"/>
    </source>
</evidence>
<reference evidence="5" key="1">
    <citation type="journal article" date="2021" name="Genome Biol. Evol.">
        <title>The assembled and annotated genome of the fairy-ring fungus Marasmius oreades.</title>
        <authorList>
            <person name="Hiltunen M."/>
            <person name="Ament-Velasquez S.L."/>
            <person name="Johannesson H."/>
        </authorList>
    </citation>
    <scope>NUCLEOTIDE SEQUENCE</scope>
    <source>
        <strain evidence="5">03SP1</strain>
    </source>
</reference>
<keyword evidence="6" id="KW-1185">Reference proteome</keyword>
<proteinExistence type="predicted"/>
<dbReference type="InterPro" id="IPR039226">
    <property type="entry name" value="Ski3/TTC37"/>
</dbReference>
<dbReference type="Pfam" id="PF13432">
    <property type="entry name" value="TPR_16"/>
    <property type="match status" value="2"/>
</dbReference>
<dbReference type="GO" id="GO:0055087">
    <property type="term" value="C:Ski complex"/>
    <property type="evidence" value="ECO:0007669"/>
    <property type="project" value="InterPro"/>
</dbReference>
<dbReference type="InterPro" id="IPR040962">
    <property type="entry name" value="TPR_22"/>
</dbReference>
<organism evidence="5 6">
    <name type="scientific">Marasmius oreades</name>
    <name type="common">fairy-ring Marasmius</name>
    <dbReference type="NCBI Taxonomy" id="181124"/>
    <lineage>
        <taxon>Eukaryota</taxon>
        <taxon>Fungi</taxon>
        <taxon>Dikarya</taxon>
        <taxon>Basidiomycota</taxon>
        <taxon>Agaricomycotina</taxon>
        <taxon>Agaricomycetes</taxon>
        <taxon>Agaricomycetidae</taxon>
        <taxon>Agaricales</taxon>
        <taxon>Marasmiineae</taxon>
        <taxon>Marasmiaceae</taxon>
        <taxon>Marasmius</taxon>
    </lineage>
</organism>
<comment type="caution">
    <text evidence="5">The sequence shown here is derived from an EMBL/GenBank/DDBJ whole genome shotgun (WGS) entry which is preliminary data.</text>
</comment>
<dbReference type="RefSeq" id="XP_043004839.1">
    <property type="nucleotide sequence ID" value="XM_043157472.1"/>
</dbReference>
<evidence type="ECO:0000313" key="6">
    <source>
        <dbReference type="Proteomes" id="UP001049176"/>
    </source>
</evidence>
<dbReference type="SMART" id="SM00028">
    <property type="entry name" value="TPR"/>
    <property type="match status" value="11"/>
</dbReference>
<evidence type="ECO:0000313" key="5">
    <source>
        <dbReference type="EMBL" id="KAG7088368.1"/>
    </source>
</evidence>
<dbReference type="InterPro" id="IPR019734">
    <property type="entry name" value="TPR_rpt"/>
</dbReference>
<dbReference type="EMBL" id="CM032188">
    <property type="protein sequence ID" value="KAG7088368.1"/>
    <property type="molecule type" value="Genomic_DNA"/>
</dbReference>
<evidence type="ECO:0000256" key="3">
    <source>
        <dbReference type="PROSITE-ProRule" id="PRU00339"/>
    </source>
</evidence>
<sequence>MSIVKTKLKDALEAIGKKDYITAKKAVLQVLDYEPDNYNANVFLGLASLELEEYDQGEQAYKKAIDVKPEQLTAWQGISKFYERREDWDKYAGVLERLMNLYAQSNDAVKCGETAQKYIDIRRQLGDPAQLLDSLSLLLPESPYYSVLSSLPPPDHTAPESTSTYRIQIALHDALTVLEEMIELVEQQEENYMRKEFERRRTRLGAGTPEQIRQAIGREVWGSSRLPALYAELLNHPNTSDELRRKTDAKLLRYKLQYLHSFSTADPTDGPKSKLATEVTDLIKGAVILKIPDELAWILFLDGKDAGTIADYDYDHLRQFMELFPSHPNSMILRGYFMYSGISLDKECDSDVEKRIREDLDVGYSMIQEAYTAIKSANCILATRIVAKVCLQELDYANVIEVADLGLTLVKKFESNHATSLPLVRLSFQADLATSLVHLSPPKNHRRAQTIIDEILRAAADNVPALLGQGYVFAEAKKWSEAERVFGRVEQLLSQDDLDSLRSREEHAWCLSQLGKLHEATTILGEVLQSLNDHEGTEHDRARCNWRLGRSHWDMMGEARGEAYKYFIAALKCDSTYAPAFTSLGLYYSEYATPPDPTRASKCFQKAFELDPREAEAASRLATGFADEQDWDLVEVVARRTIEGEGGMEGGQLTGKFLPTNVWAWKAIGIVELTRRNYLSAITAFQVALRAEPDDHLTWVRLGEAYHRSGKHNAALKALERAHALDGKDWVCIYFSAEVYRQLGHYQQGIDQLQTILGSRPSEICALVSLARTHFDLGHLESNAGYLARAEQSFLSAVRKALAAIENSTGFRAVIWKLIADALYFLGSSPVFHEESAVVQIVSAVTAILGANASTRVSGIIPATVNTPLTRTSVVEVAVLAYDHRTTLGSSEASAVGSAWFDLAISLRSLANRLNPGPRRENAQKQSIESITEAIRSCPMVDNYWVALGDAHFTSQPKIAQHAYIRALELNSKSAVTWTNLGLLYLYHNDAELANEAFYLAQSSDPDYNLAWLGQALVADAGGHGPGALAILEHTISFSFIVPEADYLYAFKGFSKQKNDKISTSESLVPAFFVLDRYCKARPNDASALHLFGLVCESIHQPDLAVKWIAKAIALLEESYEEAEDNKVERQFSIAHSNIGRVKLTLRDYDGALESFESALGLLPEDEQEESVTFLRAHCHFGSGIAHFRQQNLEEALNSFEAALETATGKNVPIVRGEITVLLAQALWAIGTEDTRELAKTKLLECISDDLENLTAINTLAAMGILTDDDGLLDAALSEILALPVDDRSQLDLSRNVDYLLIMHHLGRDNSSEAVAVAQKAVHAEPSAKQARHQLATLLLQMHQYDTIIPVLSGVALDDLDSSRELIKLGAVSHSVTGQGDVKRLAQKCVMMKPFDPEGWRILALPT</sequence>
<feature type="repeat" description="TPR" evidence="3">
    <location>
        <begin position="1133"/>
        <end position="1166"/>
    </location>
</feature>
<feature type="repeat" description="TPR" evidence="3">
    <location>
        <begin position="975"/>
        <end position="1008"/>
    </location>
</feature>
<dbReference type="Pfam" id="PF12895">
    <property type="entry name" value="ANAPC3"/>
    <property type="match status" value="1"/>
</dbReference>
<evidence type="ECO:0000256" key="1">
    <source>
        <dbReference type="ARBA" id="ARBA00022737"/>
    </source>
</evidence>
<accession>A0A9P7UNM1</accession>
<keyword evidence="4" id="KW-0175">Coiled coil</keyword>
<keyword evidence="2 3" id="KW-0802">TPR repeat</keyword>